<keyword evidence="2 5" id="KW-0378">Hydrolase</keyword>
<organism evidence="7 9">
    <name type="scientific">Daucus carota subsp. sativus</name>
    <name type="common">Carrot</name>
    <dbReference type="NCBI Taxonomy" id="79200"/>
    <lineage>
        <taxon>Eukaryota</taxon>
        <taxon>Viridiplantae</taxon>
        <taxon>Streptophyta</taxon>
        <taxon>Embryophyta</taxon>
        <taxon>Tracheophyta</taxon>
        <taxon>Spermatophyta</taxon>
        <taxon>Magnoliopsida</taxon>
        <taxon>eudicotyledons</taxon>
        <taxon>Gunneridae</taxon>
        <taxon>Pentapetalae</taxon>
        <taxon>asterids</taxon>
        <taxon>campanulids</taxon>
        <taxon>Apiales</taxon>
        <taxon>Apiaceae</taxon>
        <taxon>Apioideae</taxon>
        <taxon>Scandiceae</taxon>
        <taxon>Daucinae</taxon>
        <taxon>Daucus</taxon>
        <taxon>Daucus sect. Daucus</taxon>
    </lineage>
</organism>
<evidence type="ECO:0000256" key="6">
    <source>
        <dbReference type="SAM" id="SignalP"/>
    </source>
</evidence>
<dbReference type="Proteomes" id="UP000077755">
    <property type="component" value="Chromosome 6"/>
</dbReference>
<proteinExistence type="inferred from homology"/>
<dbReference type="InterPro" id="IPR044965">
    <property type="entry name" value="Glyco_hydro_17_plant"/>
</dbReference>
<dbReference type="GO" id="GO:0004553">
    <property type="term" value="F:hydrolase activity, hydrolyzing O-glycosyl compounds"/>
    <property type="evidence" value="ECO:0007669"/>
    <property type="project" value="InterPro"/>
</dbReference>
<evidence type="ECO:0000256" key="2">
    <source>
        <dbReference type="ARBA" id="ARBA00022801"/>
    </source>
</evidence>
<feature type="chain" id="PRO_5041856369" description="Glucan endo-1,3-beta-D-glucosidase" evidence="6">
    <location>
        <begin position="26"/>
        <end position="361"/>
    </location>
</feature>
<reference evidence="7" key="2">
    <citation type="submission" date="2022-03" db="EMBL/GenBank/DDBJ databases">
        <title>Draft title - Genomic analysis of global carrot germplasm unveils the trajectory of domestication and the origin of high carotenoid orange carrot.</title>
        <authorList>
            <person name="Iorizzo M."/>
            <person name="Ellison S."/>
            <person name="Senalik D."/>
            <person name="Macko-Podgorni A."/>
            <person name="Grzebelus D."/>
            <person name="Bostan H."/>
            <person name="Rolling W."/>
            <person name="Curaba J."/>
            <person name="Simon P."/>
        </authorList>
    </citation>
    <scope>NUCLEOTIDE SEQUENCE</scope>
    <source>
        <tissue evidence="7">Leaf</tissue>
    </source>
</reference>
<reference evidence="7" key="1">
    <citation type="journal article" date="2016" name="Nat. Genet.">
        <title>A high-quality carrot genome assembly provides new insights into carotenoid accumulation and asterid genome evolution.</title>
        <authorList>
            <person name="Iorizzo M."/>
            <person name="Ellison S."/>
            <person name="Senalik D."/>
            <person name="Zeng P."/>
            <person name="Satapoomin P."/>
            <person name="Huang J."/>
            <person name="Bowman M."/>
            <person name="Iovene M."/>
            <person name="Sanseverino W."/>
            <person name="Cavagnaro P."/>
            <person name="Yildiz M."/>
            <person name="Macko-Podgorni A."/>
            <person name="Moranska E."/>
            <person name="Grzebelus E."/>
            <person name="Grzebelus D."/>
            <person name="Ashrafi H."/>
            <person name="Zheng Z."/>
            <person name="Cheng S."/>
            <person name="Spooner D."/>
            <person name="Van Deynze A."/>
            <person name="Simon P."/>
        </authorList>
    </citation>
    <scope>NUCLEOTIDE SEQUENCE</scope>
    <source>
        <tissue evidence="7">Leaf</tissue>
    </source>
</reference>
<evidence type="ECO:0000256" key="4">
    <source>
        <dbReference type="RuleBase" id="RU004335"/>
    </source>
</evidence>
<sequence length="361" mass="40409">MHSRIPLVLLLLSLLVTGSLHITTAQPVGICYGTFADNQPTAQEAIPLIQTVGIQRMRLYGPDHNALQSLRNTKIEVVIGVPNEQLQSVASSQDNANQWVQDNIKNYQEVNFRYVVVGNGITPAHDQTSQFAQFVLQAMQNIQNAISACGLQNKIRVTTAIDQSEILIQSCPPSQGQFRPEVRQFIDPIIKFLVNNNNVPLLVNLHPYFSYVHNKADIPSEFDAHGNSGQTPRLEYATFQRQDPILQDGPLGYTNVFDAMVDSVHSALEKAGGSSLDVVVSEIGWPTDGGDAATIENASTHNTRLINHVLNNGTPKRPEKRIETYIFNLFDENKRDSEEFERHWGVFDNNKQAKYQINFQF</sequence>
<dbReference type="GO" id="GO:0005975">
    <property type="term" value="P:carbohydrate metabolic process"/>
    <property type="evidence" value="ECO:0007669"/>
    <property type="project" value="InterPro"/>
</dbReference>
<name>A0AAF1B7S2_DAUCS</name>
<accession>A0AAF1B7S2</accession>
<gene>
    <name evidence="7" type="ORF">DCAR_0625838</name>
    <name evidence="8" type="ORF">DCAR_0625854</name>
</gene>
<dbReference type="AlphaFoldDB" id="A0AAF1B7S2"/>
<dbReference type="EMBL" id="CP093348">
    <property type="protein sequence ID" value="WOH06427.1"/>
    <property type="molecule type" value="Genomic_DNA"/>
</dbReference>
<dbReference type="SUPFAM" id="SSF51445">
    <property type="entry name" value="(Trans)glycosidases"/>
    <property type="match status" value="1"/>
</dbReference>
<dbReference type="InterPro" id="IPR000490">
    <property type="entry name" value="Glyco_hydro_17"/>
</dbReference>
<keyword evidence="6" id="KW-0732">Signal</keyword>
<dbReference type="PANTHER" id="PTHR32227">
    <property type="entry name" value="GLUCAN ENDO-1,3-BETA-GLUCOSIDASE BG1-RELATED-RELATED"/>
    <property type="match status" value="1"/>
</dbReference>
<comment type="similarity">
    <text evidence="1 4">Belongs to the glycosyl hydrolase 17 family.</text>
</comment>
<evidence type="ECO:0000313" key="7">
    <source>
        <dbReference type="EMBL" id="WOH06411.1"/>
    </source>
</evidence>
<keyword evidence="9" id="KW-1185">Reference proteome</keyword>
<feature type="signal peptide" evidence="6">
    <location>
        <begin position="1"/>
        <end position="25"/>
    </location>
</feature>
<dbReference type="FunFam" id="3.20.20.80:FF:000010">
    <property type="entry name" value="glucan endo-1,3-beta-glucosidase, basic"/>
    <property type="match status" value="1"/>
</dbReference>
<dbReference type="EMBL" id="CP093348">
    <property type="protein sequence ID" value="WOH06411.1"/>
    <property type="molecule type" value="Genomic_DNA"/>
</dbReference>
<evidence type="ECO:0000256" key="3">
    <source>
        <dbReference type="ARBA" id="ARBA00023295"/>
    </source>
</evidence>
<evidence type="ECO:0000313" key="9">
    <source>
        <dbReference type="Proteomes" id="UP000077755"/>
    </source>
</evidence>
<dbReference type="InterPro" id="IPR017853">
    <property type="entry name" value="GH"/>
</dbReference>
<dbReference type="PROSITE" id="PS00587">
    <property type="entry name" value="GLYCOSYL_HYDROL_F17"/>
    <property type="match status" value="1"/>
</dbReference>
<protein>
    <recommendedName>
        <fullName evidence="10">Glucan endo-1,3-beta-D-glucosidase</fullName>
    </recommendedName>
</protein>
<keyword evidence="3 5" id="KW-0326">Glycosidase</keyword>
<evidence type="ECO:0000256" key="5">
    <source>
        <dbReference type="RuleBase" id="RU004336"/>
    </source>
</evidence>
<evidence type="ECO:0008006" key="10">
    <source>
        <dbReference type="Google" id="ProtNLM"/>
    </source>
</evidence>
<evidence type="ECO:0000256" key="1">
    <source>
        <dbReference type="ARBA" id="ARBA00008773"/>
    </source>
</evidence>
<dbReference type="Gene3D" id="3.20.20.80">
    <property type="entry name" value="Glycosidases"/>
    <property type="match status" value="1"/>
</dbReference>
<dbReference type="Pfam" id="PF00332">
    <property type="entry name" value="Glyco_hydro_17"/>
    <property type="match status" value="1"/>
</dbReference>
<evidence type="ECO:0000313" key="8">
    <source>
        <dbReference type="EMBL" id="WOH06427.1"/>
    </source>
</evidence>